<feature type="region of interest" description="Disordered" evidence="1">
    <location>
        <begin position="193"/>
        <end position="214"/>
    </location>
</feature>
<feature type="compositionally biased region" description="Gly residues" evidence="1">
    <location>
        <begin position="1"/>
        <end position="10"/>
    </location>
</feature>
<feature type="compositionally biased region" description="Basic and acidic residues" evidence="1">
    <location>
        <begin position="157"/>
        <end position="171"/>
    </location>
</feature>
<reference evidence="2" key="1">
    <citation type="submission" date="2020-05" db="EMBL/GenBank/DDBJ databases">
        <title>WGS assembly of Panicum virgatum.</title>
        <authorList>
            <person name="Lovell J.T."/>
            <person name="Jenkins J."/>
            <person name="Shu S."/>
            <person name="Juenger T.E."/>
            <person name="Schmutz J."/>
        </authorList>
    </citation>
    <scope>NUCLEOTIDE SEQUENCE</scope>
    <source>
        <strain evidence="2">AP13</strain>
    </source>
</reference>
<dbReference type="EMBL" id="CM029050">
    <property type="protein sequence ID" value="KAG2566603.1"/>
    <property type="molecule type" value="Genomic_DNA"/>
</dbReference>
<name>A0A8T0PXC4_PANVG</name>
<feature type="region of interest" description="Disordered" evidence="1">
    <location>
        <begin position="1"/>
        <end position="175"/>
    </location>
</feature>
<organism evidence="2 3">
    <name type="scientific">Panicum virgatum</name>
    <name type="common">Blackwell switchgrass</name>
    <dbReference type="NCBI Taxonomy" id="38727"/>
    <lineage>
        <taxon>Eukaryota</taxon>
        <taxon>Viridiplantae</taxon>
        <taxon>Streptophyta</taxon>
        <taxon>Embryophyta</taxon>
        <taxon>Tracheophyta</taxon>
        <taxon>Spermatophyta</taxon>
        <taxon>Magnoliopsida</taxon>
        <taxon>Liliopsida</taxon>
        <taxon>Poales</taxon>
        <taxon>Poaceae</taxon>
        <taxon>PACMAD clade</taxon>
        <taxon>Panicoideae</taxon>
        <taxon>Panicodae</taxon>
        <taxon>Paniceae</taxon>
        <taxon>Panicinae</taxon>
        <taxon>Panicum</taxon>
        <taxon>Panicum sect. Hiantes</taxon>
    </lineage>
</organism>
<evidence type="ECO:0000313" key="2">
    <source>
        <dbReference type="EMBL" id="KAG2566603.1"/>
    </source>
</evidence>
<proteinExistence type="predicted"/>
<comment type="caution">
    <text evidence="2">The sequence shown here is derived from an EMBL/GenBank/DDBJ whole genome shotgun (WGS) entry which is preliminary data.</text>
</comment>
<protein>
    <submittedName>
        <fullName evidence="2">Uncharacterized protein</fullName>
    </submittedName>
</protein>
<feature type="compositionally biased region" description="Gly residues" evidence="1">
    <location>
        <begin position="240"/>
        <end position="249"/>
    </location>
</feature>
<dbReference type="AlphaFoldDB" id="A0A8T0PXC4"/>
<evidence type="ECO:0000313" key="3">
    <source>
        <dbReference type="Proteomes" id="UP000823388"/>
    </source>
</evidence>
<keyword evidence="3" id="KW-1185">Reference proteome</keyword>
<dbReference type="Proteomes" id="UP000823388">
    <property type="component" value="Chromosome 7N"/>
</dbReference>
<evidence type="ECO:0000256" key="1">
    <source>
        <dbReference type="SAM" id="MobiDB-lite"/>
    </source>
</evidence>
<feature type="compositionally biased region" description="Basic and acidic residues" evidence="1">
    <location>
        <begin position="42"/>
        <end position="53"/>
    </location>
</feature>
<sequence length="261" mass="26823">MCCRGGGRSSSGGAKSSAKLQGLPREKLAGGCNGCHASSPEPHLRTTKAEKLGSRRCSNPGWHGRRRRRESLEPEAQSGTGSGGAAAQGGTRAVGAGRHESRRRRGTPRRREAGLVSPAVRRVARSEQAAQGGTGAVDIGRHESRRRRASPGQREAGSSRRRDARSRDLDVGKTAVSVRRGSLLDRDWQVRASSDATRCGAEGGPTASLLPSGAASLLPSGAELTLRMRPRGRGCAADGITGGGGGGSRPGVEAGPAGNGD</sequence>
<gene>
    <name evidence="2" type="ORF">PVAP13_7NG183017</name>
</gene>
<feature type="region of interest" description="Disordered" evidence="1">
    <location>
        <begin position="228"/>
        <end position="261"/>
    </location>
</feature>
<accession>A0A8T0PXC4</accession>